<protein>
    <submittedName>
        <fullName evidence="1">Uncharacterized protein</fullName>
    </submittedName>
</protein>
<accession>A0A6C0BA78</accession>
<evidence type="ECO:0000313" key="1">
    <source>
        <dbReference type="EMBL" id="QHS88704.1"/>
    </source>
</evidence>
<dbReference type="AlphaFoldDB" id="A0A6C0BA78"/>
<dbReference type="EMBL" id="MN739102">
    <property type="protein sequence ID" value="QHS88704.1"/>
    <property type="molecule type" value="Genomic_DNA"/>
</dbReference>
<sequence>METEMFSYVINNPNELVINDDYYIIPFGSRCSSAMVCNYANIRKFSLPFDWTIPLFPNKIKKVLEENFRDFIPDVYNDIFNNKYEIYLAHFNSNINDGIEEYKRRIDRFNDIINQPKKIYFVYVNEDYLYNNNYREDQFNDNIFNEMLELEKFIKDKYINIDYNILYFDFKHYDIPTNSNIINIVLHTTNVYDTPENSPFVNLRIFCAKILTELFNTSLNLPWQDDINTIFNN</sequence>
<name>A0A6C0BA78_9ZZZZ</name>
<organism evidence="1">
    <name type="scientific">viral metagenome</name>
    <dbReference type="NCBI Taxonomy" id="1070528"/>
    <lineage>
        <taxon>unclassified sequences</taxon>
        <taxon>metagenomes</taxon>
        <taxon>organismal metagenomes</taxon>
    </lineage>
</organism>
<dbReference type="SUPFAM" id="SSF58100">
    <property type="entry name" value="Bacterial hemolysins"/>
    <property type="match status" value="1"/>
</dbReference>
<reference evidence="1" key="1">
    <citation type="journal article" date="2020" name="Nature">
        <title>Giant virus diversity and host interactions through global metagenomics.</title>
        <authorList>
            <person name="Schulz F."/>
            <person name="Roux S."/>
            <person name="Paez-Espino D."/>
            <person name="Jungbluth S."/>
            <person name="Walsh D.A."/>
            <person name="Denef V.J."/>
            <person name="McMahon K.D."/>
            <person name="Konstantinidis K.T."/>
            <person name="Eloe-Fadrosh E.A."/>
            <person name="Kyrpides N.C."/>
            <person name="Woyke T."/>
        </authorList>
    </citation>
    <scope>NUCLEOTIDE SEQUENCE</scope>
    <source>
        <strain evidence="1">GVMAG-M-3300010158-59</strain>
    </source>
</reference>
<proteinExistence type="predicted"/>